<accession>A0ABR1YFR9</accession>
<name>A0ABR1YFR9_9PEZI</name>
<gene>
    <name evidence="1" type="ORF">HDK90DRAFT_495727</name>
</gene>
<dbReference type="Proteomes" id="UP001492380">
    <property type="component" value="Unassembled WGS sequence"/>
</dbReference>
<organism evidence="1 2">
    <name type="scientific">Phyllosticta capitalensis</name>
    <dbReference type="NCBI Taxonomy" id="121624"/>
    <lineage>
        <taxon>Eukaryota</taxon>
        <taxon>Fungi</taxon>
        <taxon>Dikarya</taxon>
        <taxon>Ascomycota</taxon>
        <taxon>Pezizomycotina</taxon>
        <taxon>Dothideomycetes</taxon>
        <taxon>Dothideomycetes incertae sedis</taxon>
        <taxon>Botryosphaeriales</taxon>
        <taxon>Phyllostictaceae</taxon>
        <taxon>Phyllosticta</taxon>
    </lineage>
</organism>
<reference evidence="1 2" key="1">
    <citation type="submission" date="2024-04" db="EMBL/GenBank/DDBJ databases">
        <title>Phyllosticta paracitricarpa is synonymous to the EU quarantine fungus P. citricarpa based on phylogenomic analyses.</title>
        <authorList>
            <consortium name="Lawrence Berkeley National Laboratory"/>
            <person name="Van Ingen-Buijs V.A."/>
            <person name="Van Westerhoven A.C."/>
            <person name="Haridas S."/>
            <person name="Skiadas P."/>
            <person name="Martin F."/>
            <person name="Groenewald J.Z."/>
            <person name="Crous P.W."/>
            <person name="Seidl M.F."/>
        </authorList>
    </citation>
    <scope>NUCLEOTIDE SEQUENCE [LARGE SCALE GENOMIC DNA]</scope>
    <source>
        <strain evidence="1 2">CBS 123374</strain>
    </source>
</reference>
<dbReference type="EMBL" id="JBBWRZ010000010">
    <property type="protein sequence ID" value="KAK8227674.1"/>
    <property type="molecule type" value="Genomic_DNA"/>
</dbReference>
<comment type="caution">
    <text evidence="1">The sequence shown here is derived from an EMBL/GenBank/DDBJ whole genome shotgun (WGS) entry which is preliminary data.</text>
</comment>
<sequence>MSDLMLLPSLKCASGFATALPISLSWERLLVRKNEFKHYAFDKIRDGCRNYRHVAGLPYSRFKDKTSRLLVPRAFRGCAQNAQAREARAGRPMMGTDSPKPPTGNDRILVLSIHIASSFSSGQCSHPIDWV</sequence>
<keyword evidence="2" id="KW-1185">Reference proteome</keyword>
<proteinExistence type="predicted"/>
<evidence type="ECO:0000313" key="1">
    <source>
        <dbReference type="EMBL" id="KAK8227674.1"/>
    </source>
</evidence>
<evidence type="ECO:0000313" key="2">
    <source>
        <dbReference type="Proteomes" id="UP001492380"/>
    </source>
</evidence>
<protein>
    <submittedName>
        <fullName evidence="1">Uncharacterized protein</fullName>
    </submittedName>
</protein>